<dbReference type="EMBL" id="PFAP01000035">
    <property type="protein sequence ID" value="PIR93828.1"/>
    <property type="molecule type" value="Genomic_DNA"/>
</dbReference>
<evidence type="ECO:0000313" key="1">
    <source>
        <dbReference type="EMBL" id="PIR93828.1"/>
    </source>
</evidence>
<name>A0A2H0V455_9BACT</name>
<comment type="caution">
    <text evidence="1">The sequence shown here is derived from an EMBL/GenBank/DDBJ whole genome shotgun (WGS) entry which is preliminary data.</text>
</comment>
<reference evidence="2" key="1">
    <citation type="submission" date="2017-09" db="EMBL/GenBank/DDBJ databases">
        <title>Depth-based differentiation of microbial function through sediment-hosted aquifers and enrichment of novel symbionts in the deep terrestrial subsurface.</title>
        <authorList>
            <person name="Probst A.J."/>
            <person name="Ladd B."/>
            <person name="Jarett J.K."/>
            <person name="Geller-Mcgrath D.E."/>
            <person name="Sieber C.M.K."/>
            <person name="Emerson J.B."/>
            <person name="Anantharaman K."/>
            <person name="Thomas B.C."/>
            <person name="Malmstrom R."/>
            <person name="Stieglmeier M."/>
            <person name="Klingl A."/>
            <person name="Woyke T."/>
            <person name="Ryan C.M."/>
            <person name="Banfield J.F."/>
        </authorList>
    </citation>
    <scope>NUCLEOTIDE SEQUENCE [LARGE SCALE GENOMIC DNA]</scope>
</reference>
<accession>A0A2H0V455</accession>
<dbReference type="AlphaFoldDB" id="A0A2H0V455"/>
<evidence type="ECO:0000313" key="2">
    <source>
        <dbReference type="Proteomes" id="UP000229901"/>
    </source>
</evidence>
<dbReference type="Proteomes" id="UP000229901">
    <property type="component" value="Unassembled WGS sequence"/>
</dbReference>
<protein>
    <submittedName>
        <fullName evidence="1">Uncharacterized protein</fullName>
    </submittedName>
</protein>
<sequence>MTKDSLLKTLNLYEHVLKSAEVKIQEASFRKHYKTDKQSTLEHCHSMINQIRTFVANDNMDKAWRWLGFLQGCFWTLGLFSLNELREHNS</sequence>
<proteinExistence type="predicted"/>
<organism evidence="1 2">
    <name type="scientific">Candidatus Falkowbacteria bacterium CG10_big_fil_rev_8_21_14_0_10_39_11</name>
    <dbReference type="NCBI Taxonomy" id="1974565"/>
    <lineage>
        <taxon>Bacteria</taxon>
        <taxon>Candidatus Falkowiibacteriota</taxon>
    </lineage>
</organism>
<gene>
    <name evidence="1" type="ORF">COT97_04725</name>
</gene>